<dbReference type="OrthoDB" id="9966740at2"/>
<protein>
    <submittedName>
        <fullName evidence="1">Uncharacterized protein</fullName>
    </submittedName>
</protein>
<reference evidence="1 2" key="1">
    <citation type="submission" date="2010-06" db="EMBL/GenBank/DDBJ databases">
        <title>Complete sequence of chromosome of Nitrosococcus watsoni C-113.</title>
        <authorList>
            <consortium name="US DOE Joint Genome Institute"/>
            <person name="Lucas S."/>
            <person name="Copeland A."/>
            <person name="Lapidus A."/>
            <person name="Cheng J.-F."/>
            <person name="Bruce D."/>
            <person name="Goodwin L."/>
            <person name="Pitluck S."/>
            <person name="Malfatti S.A."/>
            <person name="Chain P.S.G."/>
            <person name="Land M."/>
            <person name="Hauser L."/>
            <person name="Kyrpides N."/>
            <person name="Ivanova N."/>
            <person name="Cambell M.A."/>
            <person name="Heidelberg J.F."/>
            <person name="Klotz M.G."/>
            <person name="Woyke T."/>
        </authorList>
    </citation>
    <scope>NUCLEOTIDE SEQUENCE [LARGE SCALE GENOMIC DNA]</scope>
    <source>
        <strain evidence="1 2">C-113</strain>
    </source>
</reference>
<evidence type="ECO:0000313" key="2">
    <source>
        <dbReference type="Proteomes" id="UP000000393"/>
    </source>
</evidence>
<dbReference type="STRING" id="105559.Nwat_0718"/>
<dbReference type="EMBL" id="CP002086">
    <property type="protein sequence ID" value="ADJ27674.1"/>
    <property type="molecule type" value="Genomic_DNA"/>
</dbReference>
<dbReference type="AlphaFoldDB" id="D8KBR3"/>
<dbReference type="Proteomes" id="UP000000393">
    <property type="component" value="Chromosome"/>
</dbReference>
<dbReference type="KEGG" id="nwa:Nwat_0718"/>
<sequence>MDINRAKAVNLIITVIFFYSCAAFADPNRSCRLLGSYGYLYNGTSYTSSGPVPLTETGFFAVDNDGNFTLGEAS</sequence>
<dbReference type="PROSITE" id="PS51257">
    <property type="entry name" value="PROKAR_LIPOPROTEIN"/>
    <property type="match status" value="1"/>
</dbReference>
<organism evidence="1 2">
    <name type="scientific">Nitrosococcus watsoni (strain C-113)</name>
    <dbReference type="NCBI Taxonomy" id="105559"/>
    <lineage>
        <taxon>Bacteria</taxon>
        <taxon>Pseudomonadati</taxon>
        <taxon>Pseudomonadota</taxon>
        <taxon>Gammaproteobacteria</taxon>
        <taxon>Chromatiales</taxon>
        <taxon>Chromatiaceae</taxon>
        <taxon>Nitrosococcus</taxon>
    </lineage>
</organism>
<dbReference type="RefSeq" id="WP_013219779.1">
    <property type="nucleotide sequence ID" value="NC_014315.1"/>
</dbReference>
<accession>D8KBR3</accession>
<gene>
    <name evidence="1" type="ordered locus">Nwat_0718</name>
</gene>
<evidence type="ECO:0000313" key="1">
    <source>
        <dbReference type="EMBL" id="ADJ27674.1"/>
    </source>
</evidence>
<name>D8KBR3_NITWC</name>
<proteinExistence type="predicted"/>
<keyword evidence="2" id="KW-1185">Reference proteome</keyword>
<dbReference type="HOGENOM" id="CLU_2684165_0_0_6"/>